<evidence type="ECO:0000256" key="2">
    <source>
        <dbReference type="SAM" id="Coils"/>
    </source>
</evidence>
<feature type="region of interest" description="Disordered" evidence="3">
    <location>
        <begin position="431"/>
        <end position="456"/>
    </location>
</feature>
<feature type="region of interest" description="Disordered" evidence="3">
    <location>
        <begin position="580"/>
        <end position="600"/>
    </location>
</feature>
<dbReference type="EMBL" id="JADCNL010000001">
    <property type="protein sequence ID" value="KAG0499272.1"/>
    <property type="molecule type" value="Genomic_DNA"/>
</dbReference>
<evidence type="ECO:0000256" key="3">
    <source>
        <dbReference type="SAM" id="MobiDB-lite"/>
    </source>
</evidence>
<reference evidence="4 5" key="1">
    <citation type="journal article" date="2020" name="Nat. Food">
        <title>A phased Vanilla planifolia genome enables genetic improvement of flavour and production.</title>
        <authorList>
            <person name="Hasing T."/>
            <person name="Tang H."/>
            <person name="Brym M."/>
            <person name="Khazi F."/>
            <person name="Huang T."/>
            <person name="Chambers A.H."/>
        </authorList>
    </citation>
    <scope>NUCLEOTIDE SEQUENCE [LARGE SCALE GENOMIC DNA]</scope>
    <source>
        <tissue evidence="4">Leaf</tissue>
    </source>
</reference>
<feature type="region of interest" description="Disordered" evidence="3">
    <location>
        <begin position="475"/>
        <end position="499"/>
    </location>
</feature>
<protein>
    <recommendedName>
        <fullName evidence="6">Protein CHUP1, chloroplastic</fullName>
    </recommendedName>
</protein>
<gene>
    <name evidence="4" type="ORF">HPP92_003963</name>
</gene>
<dbReference type="InterPro" id="IPR040265">
    <property type="entry name" value="CHUP1/IPGA1-like"/>
</dbReference>
<name>A0A835S860_VANPL</name>
<evidence type="ECO:0000256" key="1">
    <source>
        <dbReference type="ARBA" id="ARBA00023054"/>
    </source>
</evidence>
<accession>A0A835S860</accession>
<dbReference type="PANTHER" id="PTHR31342:SF4">
    <property type="entry name" value="ACTIN BINDING PROTEIN FAMILY"/>
    <property type="match status" value="1"/>
</dbReference>
<evidence type="ECO:0000313" key="5">
    <source>
        <dbReference type="Proteomes" id="UP000636800"/>
    </source>
</evidence>
<evidence type="ECO:0008006" key="6">
    <source>
        <dbReference type="Google" id="ProtNLM"/>
    </source>
</evidence>
<keyword evidence="1 2" id="KW-0175">Coiled coil</keyword>
<sequence>MMQIVTRSGRGLKPLILKLGLALTLSVAGYVVAHLRFRRRLPPAPCPSTSKQEGDKATPRVGLKEELWILGSDEGLATIINGTSTTTITTTKTVVNLSPRSTGDDEGFLLPEFNELVLKEFELSSKDPEITTTPKSHRSCTRDDISSMEQEISQLRDLVLSLRERERSLELQLLEYYGLQEREAAVKELESQLKLSTMEAKLFNVKIESLQAENQRLQNQVLDHSRVSNELEAAKAKLKALKKRIKLDGEQAREKIAALHQMIAVLQDREQKEERDSSEAETKLKRLHELEEGASNLAEEKSILVQENLALKRKLDSLHNLSSCVVERSKAEDLEEIQQLKQSNDKLLKEIEQLRMDHCSDVEELVYLRWVNACLRYELRNYQPPKGKTAARDLSKNLSPTSEQKAKQLILEYASSGVDEKAMSPGDIDEYSSHTTGESDEAFLDPCTNPKHSSRKSKFFSKLKKLVLGKDKHNRTVSVDRTPPGVGTSDRRASFSNSPSTEYAAARHSCDSFSSSMTEDVEMQVDEQCSSKHGRCKRPSLDLQRLRRINVELREVKGSSCKREVEEGSCSLKSTACEEESPLGSKHSTAAFQEGNHTPEKAELRRYAEVLMGSCGPQKVTRKCKSFSPR</sequence>
<dbReference type="GO" id="GO:0055028">
    <property type="term" value="C:cortical microtubule"/>
    <property type="evidence" value="ECO:0007669"/>
    <property type="project" value="TreeGrafter"/>
</dbReference>
<dbReference type="GO" id="GO:0072699">
    <property type="term" value="P:protein localization to cortical microtubule cytoskeleton"/>
    <property type="evidence" value="ECO:0007669"/>
    <property type="project" value="TreeGrafter"/>
</dbReference>
<keyword evidence="5" id="KW-1185">Reference proteome</keyword>
<dbReference type="AlphaFoldDB" id="A0A835S860"/>
<comment type="caution">
    <text evidence="4">The sequence shown here is derived from an EMBL/GenBank/DDBJ whole genome shotgun (WGS) entry which is preliminary data.</text>
</comment>
<proteinExistence type="predicted"/>
<dbReference type="PANTHER" id="PTHR31342">
    <property type="entry name" value="PROTEIN CHUP1, CHLOROPLASTIC"/>
    <property type="match status" value="1"/>
</dbReference>
<feature type="coiled-coil region" evidence="2">
    <location>
        <begin position="145"/>
        <end position="357"/>
    </location>
</feature>
<dbReference type="Proteomes" id="UP000636800">
    <property type="component" value="Chromosome 1"/>
</dbReference>
<evidence type="ECO:0000313" key="4">
    <source>
        <dbReference type="EMBL" id="KAG0499272.1"/>
    </source>
</evidence>
<organism evidence="4 5">
    <name type="scientific">Vanilla planifolia</name>
    <name type="common">Vanilla</name>
    <dbReference type="NCBI Taxonomy" id="51239"/>
    <lineage>
        <taxon>Eukaryota</taxon>
        <taxon>Viridiplantae</taxon>
        <taxon>Streptophyta</taxon>
        <taxon>Embryophyta</taxon>
        <taxon>Tracheophyta</taxon>
        <taxon>Spermatophyta</taxon>
        <taxon>Magnoliopsida</taxon>
        <taxon>Liliopsida</taxon>
        <taxon>Asparagales</taxon>
        <taxon>Orchidaceae</taxon>
        <taxon>Vanilloideae</taxon>
        <taxon>Vanilleae</taxon>
        <taxon>Vanilla</taxon>
    </lineage>
</organism>